<dbReference type="PANTHER" id="PTHR43229:SF2">
    <property type="entry name" value="NODULATION PROTEIN J"/>
    <property type="match status" value="1"/>
</dbReference>
<reference evidence="8 9" key="1">
    <citation type="submission" date="2017-06" db="EMBL/GenBank/DDBJ databases">
        <title>Cultured bacterium strain Saccharothrix yanglingensis Hhs.015.</title>
        <authorList>
            <person name="Xia Y."/>
        </authorList>
    </citation>
    <scope>NUCLEOTIDE SEQUENCE [LARGE SCALE GENOMIC DNA]</scope>
    <source>
        <strain evidence="8 9">Hhs.015</strain>
    </source>
</reference>
<feature type="transmembrane region" description="Helical" evidence="6">
    <location>
        <begin position="60"/>
        <end position="82"/>
    </location>
</feature>
<dbReference type="InterPro" id="IPR000412">
    <property type="entry name" value="ABC_2_transport"/>
</dbReference>
<dbReference type="PANTHER" id="PTHR43229">
    <property type="entry name" value="NODULATION PROTEIN J"/>
    <property type="match status" value="1"/>
</dbReference>
<dbReference type="EMBL" id="NSDM01000021">
    <property type="protein sequence ID" value="MDQ2588702.1"/>
    <property type="molecule type" value="Genomic_DNA"/>
</dbReference>
<feature type="transmembrane region" description="Helical" evidence="6">
    <location>
        <begin position="21"/>
        <end position="40"/>
    </location>
</feature>
<feature type="transmembrane region" description="Helical" evidence="6">
    <location>
        <begin position="225"/>
        <end position="247"/>
    </location>
</feature>
<keyword evidence="5" id="KW-0046">Antibiotic resistance</keyword>
<dbReference type="PIRSF" id="PIRSF006648">
    <property type="entry name" value="DrrB"/>
    <property type="match status" value="1"/>
</dbReference>
<sequence>MLRDTGLLFRMELLPSLRNPGLMAVAMTQPLFFLLLFGPLMERMVEAVPGFPPGDSWTVFTPALIIQLALFSASFAGFALLSDQQSGLLERLRVTPASAVALLLGRTLTNTVHTVVQSLLIIGIAALLFDLTVTPVGVGMVLLVAALLSVTLASASQALALVLRNEEAFLGLINTVLMPLLLLSGMLIPITTGLAPQWLYTISRLNPLTHVVDAGRAGFRGDLTFSALSTGMVLLVVMAAVSVWWGARTLRRDDA</sequence>
<keyword evidence="3 6" id="KW-1133">Transmembrane helix</keyword>
<gene>
    <name evidence="8" type="ORF">CKY47_33095</name>
</gene>
<accession>A0ABU0X9H9</accession>
<keyword evidence="4 6" id="KW-0472">Membrane</keyword>
<keyword evidence="6" id="KW-0813">Transport</keyword>
<dbReference type="InterPro" id="IPR051784">
    <property type="entry name" value="Nod_factor_ABC_transporter"/>
</dbReference>
<keyword evidence="9" id="KW-1185">Reference proteome</keyword>
<evidence type="ECO:0000256" key="3">
    <source>
        <dbReference type="ARBA" id="ARBA00022989"/>
    </source>
</evidence>
<feature type="domain" description="ABC transmembrane type-2" evidence="7">
    <location>
        <begin position="21"/>
        <end position="253"/>
    </location>
</feature>
<evidence type="ECO:0000256" key="5">
    <source>
        <dbReference type="ARBA" id="ARBA00023251"/>
    </source>
</evidence>
<evidence type="ECO:0000256" key="6">
    <source>
        <dbReference type="RuleBase" id="RU361157"/>
    </source>
</evidence>
<dbReference type="Pfam" id="PF01061">
    <property type="entry name" value="ABC2_membrane"/>
    <property type="match status" value="1"/>
</dbReference>
<evidence type="ECO:0000256" key="1">
    <source>
        <dbReference type="ARBA" id="ARBA00004141"/>
    </source>
</evidence>
<protein>
    <recommendedName>
        <fullName evidence="6">Transport permease protein</fullName>
    </recommendedName>
</protein>
<evidence type="ECO:0000313" key="9">
    <source>
        <dbReference type="Proteomes" id="UP001225605"/>
    </source>
</evidence>
<dbReference type="PROSITE" id="PS51012">
    <property type="entry name" value="ABC_TM2"/>
    <property type="match status" value="1"/>
</dbReference>
<keyword evidence="6" id="KW-1003">Cell membrane</keyword>
<dbReference type="RefSeq" id="WP_306750358.1">
    <property type="nucleotide sequence ID" value="NZ_NSDM01000021.1"/>
</dbReference>
<evidence type="ECO:0000256" key="4">
    <source>
        <dbReference type="ARBA" id="ARBA00023136"/>
    </source>
</evidence>
<comment type="similarity">
    <text evidence="6">Belongs to the ABC-2 integral membrane protein family.</text>
</comment>
<name>A0ABU0X9H9_9PSEU</name>
<feature type="transmembrane region" description="Helical" evidence="6">
    <location>
        <begin position="169"/>
        <end position="190"/>
    </location>
</feature>
<comment type="subcellular location">
    <subcellularLocation>
        <location evidence="6">Cell membrane</location>
        <topology evidence="6">Multi-pass membrane protein</topology>
    </subcellularLocation>
    <subcellularLocation>
        <location evidence="1">Membrane</location>
        <topology evidence="1">Multi-pass membrane protein</topology>
    </subcellularLocation>
</comment>
<feature type="transmembrane region" description="Helical" evidence="6">
    <location>
        <begin position="141"/>
        <end position="162"/>
    </location>
</feature>
<comment type="caution">
    <text evidence="8">The sequence shown here is derived from an EMBL/GenBank/DDBJ whole genome shotgun (WGS) entry which is preliminary data.</text>
</comment>
<evidence type="ECO:0000313" key="8">
    <source>
        <dbReference type="EMBL" id="MDQ2588702.1"/>
    </source>
</evidence>
<evidence type="ECO:0000256" key="2">
    <source>
        <dbReference type="ARBA" id="ARBA00022692"/>
    </source>
</evidence>
<dbReference type="InterPro" id="IPR047817">
    <property type="entry name" value="ABC2_TM_bact-type"/>
</dbReference>
<keyword evidence="2 6" id="KW-0812">Transmembrane</keyword>
<organism evidence="8 9">
    <name type="scientific">Saccharothrix yanglingensis</name>
    <dbReference type="NCBI Taxonomy" id="659496"/>
    <lineage>
        <taxon>Bacteria</taxon>
        <taxon>Bacillati</taxon>
        <taxon>Actinomycetota</taxon>
        <taxon>Actinomycetes</taxon>
        <taxon>Pseudonocardiales</taxon>
        <taxon>Pseudonocardiaceae</taxon>
        <taxon>Saccharothrix</taxon>
    </lineage>
</organism>
<proteinExistence type="inferred from homology"/>
<evidence type="ECO:0000259" key="7">
    <source>
        <dbReference type="PROSITE" id="PS51012"/>
    </source>
</evidence>
<dbReference type="InterPro" id="IPR013525">
    <property type="entry name" value="ABC2_TM"/>
</dbReference>
<dbReference type="Proteomes" id="UP001225605">
    <property type="component" value="Unassembled WGS sequence"/>
</dbReference>
<feature type="transmembrane region" description="Helical" evidence="6">
    <location>
        <begin position="103"/>
        <end position="129"/>
    </location>
</feature>